<dbReference type="Pfam" id="PF06985">
    <property type="entry name" value="HET"/>
    <property type="match status" value="1"/>
</dbReference>
<gene>
    <name evidence="3" type="ORF">PG997_011760</name>
</gene>
<evidence type="ECO:0000313" key="4">
    <source>
        <dbReference type="Proteomes" id="UP001433268"/>
    </source>
</evidence>
<evidence type="ECO:0000313" key="3">
    <source>
        <dbReference type="EMBL" id="KAK8065013.1"/>
    </source>
</evidence>
<dbReference type="EMBL" id="JAQQWN010000009">
    <property type="protein sequence ID" value="KAK8065013.1"/>
    <property type="molecule type" value="Genomic_DNA"/>
</dbReference>
<name>A0ABR1V4T9_9PEZI</name>
<evidence type="ECO:0000259" key="2">
    <source>
        <dbReference type="Pfam" id="PF06985"/>
    </source>
</evidence>
<dbReference type="PANTHER" id="PTHR33112">
    <property type="entry name" value="DOMAIN PROTEIN, PUTATIVE-RELATED"/>
    <property type="match status" value="1"/>
</dbReference>
<proteinExistence type="predicted"/>
<feature type="compositionally biased region" description="Acidic residues" evidence="1">
    <location>
        <begin position="369"/>
        <end position="380"/>
    </location>
</feature>
<keyword evidence="4" id="KW-1185">Reference proteome</keyword>
<accession>A0ABR1V4T9</accession>
<sequence length="757" mass="83745">MGSDQSDGVAVTEPEAGGEGPGTESGTTALWKNTPGDFCVSAPDYSRTDEWPGLPGLHASIAGTGCDFCRFLATTALASAEARQWLEETEVVGALKLSVRWLAQAQVNDDESVAGWLFQVLVWDNDWEYEVEPPFDDGLLVLSFPVTSRSEEVTKSRLFPPPVESSALERAPVEFLRTTLAECAEHSRPETKTTATPVFLPTRLIDVRGELPRIVELSNAPLDEEEDRRYLALSYCWGGASQLLLTRETEADLQAGFSLEAESLAPTQRDTVALARALSVPYVWIDALCIRQGDRADWEAEAANMGRVYGGAYLTVCSVASASCGGGVLGPQLRGPHHNTSRPGGGSVRGGRGTYAFQPLMWSFRSDDAENNEDENDEDTNNSSSNNNNWGQFSLGNSHWSTRAWTFQEMMMSARKLYFTTSGMHFVCGERVHRSEYPYALERETFAEVGKYSIKDNFGLEEISKMEDPDEIYQEWVYWVVMGYGNRQTTNPTDAFPSLSGLAHMFAPLLRDEYVAGLWAKRLASGLLWEPDGTLESLVSYYSDPGPAASYIGPSWTWVARGIVHQETSSFYLPDFVDECEALSAVCVPKGSDPCGELLSASLHVRARAYPAALGCWPAEYWDDSVADFRLQREAGSPSIRCVFDFQTGAEDENDEGDDDEDQAEEEGEEGEEAEDAAALQGCVFILMASYYCHQYELWKLAGLIVHPADDEDDAKGKGTRFIRVGRFTSWFESSEQDIADIREIFGQYGSRDFEII</sequence>
<feature type="region of interest" description="Disordered" evidence="1">
    <location>
        <begin position="1"/>
        <end position="29"/>
    </location>
</feature>
<comment type="caution">
    <text evidence="3">The sequence shown here is derived from an EMBL/GenBank/DDBJ whole genome shotgun (WGS) entry which is preliminary data.</text>
</comment>
<dbReference type="GeneID" id="92049135"/>
<feature type="region of interest" description="Disordered" evidence="1">
    <location>
        <begin position="368"/>
        <end position="389"/>
    </location>
</feature>
<feature type="domain" description="Heterokaryon incompatibility" evidence="2">
    <location>
        <begin position="230"/>
        <end position="409"/>
    </location>
</feature>
<feature type="region of interest" description="Disordered" evidence="1">
    <location>
        <begin position="650"/>
        <end position="674"/>
    </location>
</feature>
<reference evidence="3 4" key="1">
    <citation type="submission" date="2023-01" db="EMBL/GenBank/DDBJ databases">
        <title>Analysis of 21 Apiospora genomes using comparative genomics revels a genus with tremendous synthesis potential of carbohydrate active enzymes and secondary metabolites.</title>
        <authorList>
            <person name="Sorensen T."/>
        </authorList>
    </citation>
    <scope>NUCLEOTIDE SEQUENCE [LARGE SCALE GENOMIC DNA]</scope>
    <source>
        <strain evidence="3 4">CBS 114990</strain>
    </source>
</reference>
<evidence type="ECO:0000256" key="1">
    <source>
        <dbReference type="SAM" id="MobiDB-lite"/>
    </source>
</evidence>
<dbReference type="RefSeq" id="XP_066661767.1">
    <property type="nucleotide sequence ID" value="XM_066816075.1"/>
</dbReference>
<dbReference type="Proteomes" id="UP001433268">
    <property type="component" value="Unassembled WGS sequence"/>
</dbReference>
<dbReference type="PANTHER" id="PTHR33112:SF16">
    <property type="entry name" value="HETEROKARYON INCOMPATIBILITY DOMAIN-CONTAINING PROTEIN"/>
    <property type="match status" value="1"/>
</dbReference>
<protein>
    <recommendedName>
        <fullName evidence="2">Heterokaryon incompatibility domain-containing protein</fullName>
    </recommendedName>
</protein>
<dbReference type="InterPro" id="IPR010730">
    <property type="entry name" value="HET"/>
</dbReference>
<organism evidence="3 4">
    <name type="scientific">Apiospora hydei</name>
    <dbReference type="NCBI Taxonomy" id="1337664"/>
    <lineage>
        <taxon>Eukaryota</taxon>
        <taxon>Fungi</taxon>
        <taxon>Dikarya</taxon>
        <taxon>Ascomycota</taxon>
        <taxon>Pezizomycotina</taxon>
        <taxon>Sordariomycetes</taxon>
        <taxon>Xylariomycetidae</taxon>
        <taxon>Amphisphaeriales</taxon>
        <taxon>Apiosporaceae</taxon>
        <taxon>Apiospora</taxon>
    </lineage>
</organism>